<name>A0A6G1IIA9_9PLEO</name>
<keyword evidence="3" id="KW-1185">Reference proteome</keyword>
<protein>
    <recommendedName>
        <fullName evidence="4">Transmembrane protein</fullName>
    </recommendedName>
</protein>
<dbReference type="AlphaFoldDB" id="A0A6G1IIA9"/>
<dbReference type="EMBL" id="MU005619">
    <property type="protein sequence ID" value="KAF2677720.1"/>
    <property type="molecule type" value="Genomic_DNA"/>
</dbReference>
<organism evidence="2 3">
    <name type="scientific">Lentithecium fluviatile CBS 122367</name>
    <dbReference type="NCBI Taxonomy" id="1168545"/>
    <lineage>
        <taxon>Eukaryota</taxon>
        <taxon>Fungi</taxon>
        <taxon>Dikarya</taxon>
        <taxon>Ascomycota</taxon>
        <taxon>Pezizomycotina</taxon>
        <taxon>Dothideomycetes</taxon>
        <taxon>Pleosporomycetidae</taxon>
        <taxon>Pleosporales</taxon>
        <taxon>Massarineae</taxon>
        <taxon>Lentitheciaceae</taxon>
        <taxon>Lentithecium</taxon>
    </lineage>
</organism>
<evidence type="ECO:0000313" key="3">
    <source>
        <dbReference type="Proteomes" id="UP000799291"/>
    </source>
</evidence>
<evidence type="ECO:0000313" key="2">
    <source>
        <dbReference type="EMBL" id="KAF2677720.1"/>
    </source>
</evidence>
<sequence>MDAELCVLSSLFSSLYLGVIFCIICVVFLLTAHTLRRRRPAVSPNSRTRICSLERLAQNTSGAPFPEIATAVAATQTIYDFVERQPVDEALQWLQHMRDDSDRLRKEKAGELRMQHGLGRTEF</sequence>
<keyword evidence="1" id="KW-0812">Transmembrane</keyword>
<keyword evidence="1" id="KW-0472">Membrane</keyword>
<evidence type="ECO:0000256" key="1">
    <source>
        <dbReference type="SAM" id="Phobius"/>
    </source>
</evidence>
<proteinExistence type="predicted"/>
<gene>
    <name evidence="2" type="ORF">K458DRAFT_395641</name>
</gene>
<feature type="transmembrane region" description="Helical" evidence="1">
    <location>
        <begin position="12"/>
        <end position="30"/>
    </location>
</feature>
<keyword evidence="1" id="KW-1133">Transmembrane helix</keyword>
<evidence type="ECO:0008006" key="4">
    <source>
        <dbReference type="Google" id="ProtNLM"/>
    </source>
</evidence>
<dbReference type="Proteomes" id="UP000799291">
    <property type="component" value="Unassembled WGS sequence"/>
</dbReference>
<reference evidence="2" key="1">
    <citation type="journal article" date="2020" name="Stud. Mycol.">
        <title>101 Dothideomycetes genomes: a test case for predicting lifestyles and emergence of pathogens.</title>
        <authorList>
            <person name="Haridas S."/>
            <person name="Albert R."/>
            <person name="Binder M."/>
            <person name="Bloem J."/>
            <person name="Labutti K."/>
            <person name="Salamov A."/>
            <person name="Andreopoulos B."/>
            <person name="Baker S."/>
            <person name="Barry K."/>
            <person name="Bills G."/>
            <person name="Bluhm B."/>
            <person name="Cannon C."/>
            <person name="Castanera R."/>
            <person name="Culley D."/>
            <person name="Daum C."/>
            <person name="Ezra D."/>
            <person name="Gonzalez J."/>
            <person name="Henrissat B."/>
            <person name="Kuo A."/>
            <person name="Liang C."/>
            <person name="Lipzen A."/>
            <person name="Lutzoni F."/>
            <person name="Magnuson J."/>
            <person name="Mondo S."/>
            <person name="Nolan M."/>
            <person name="Ohm R."/>
            <person name="Pangilinan J."/>
            <person name="Park H.-J."/>
            <person name="Ramirez L."/>
            <person name="Alfaro M."/>
            <person name="Sun H."/>
            <person name="Tritt A."/>
            <person name="Yoshinaga Y."/>
            <person name="Zwiers L.-H."/>
            <person name="Turgeon B."/>
            <person name="Goodwin S."/>
            <person name="Spatafora J."/>
            <person name="Crous P."/>
            <person name="Grigoriev I."/>
        </authorList>
    </citation>
    <scope>NUCLEOTIDE SEQUENCE</scope>
    <source>
        <strain evidence="2">CBS 122367</strain>
    </source>
</reference>
<accession>A0A6G1IIA9</accession>